<dbReference type="AlphaFoldDB" id="Q83W22"/>
<comment type="subcellular location">
    <subcellularLocation>
        <location evidence="1">Golgi apparatus</location>
    </subcellularLocation>
</comment>
<organism evidence="3">
    <name type="scientific">Saccharothrix mutabilis subsp. capreolus</name>
    <name type="common">Streptomyces capreolus</name>
    <dbReference type="NCBI Taxonomy" id="66854"/>
    <lineage>
        <taxon>Bacteria</taxon>
        <taxon>Bacillati</taxon>
        <taxon>Actinomycetota</taxon>
        <taxon>Actinomycetes</taxon>
        <taxon>Pseudonocardiales</taxon>
        <taxon>Pseudonocardiaceae</taxon>
        <taxon>Saccharothrix</taxon>
    </lineage>
</organism>
<protein>
    <submittedName>
        <fullName evidence="3">Ata16 protein</fullName>
    </submittedName>
</protein>
<keyword evidence="2" id="KW-0333">Golgi apparatus</keyword>
<dbReference type="PANTHER" id="PTHR31362:SF0">
    <property type="entry name" value="EXOSTOSIN DOMAIN-CONTAINING PROTEIN-RELATED"/>
    <property type="match status" value="1"/>
</dbReference>
<dbReference type="EMBL" id="X84374">
    <property type="protein sequence ID" value="CAD62189.1"/>
    <property type="molecule type" value="Genomic_DNA"/>
</dbReference>
<dbReference type="PANTHER" id="PTHR31362">
    <property type="entry name" value="GLYCOSYLTRANSFERASE STELLO1-RELATED"/>
    <property type="match status" value="1"/>
</dbReference>
<reference evidence="3" key="2">
    <citation type="journal article" date="1997" name="Eur. J. Biochem.">
        <title>The aminonucleoside antibiotic A201A is inactivated by a phosphotransferase activity from Streptomyces capreolus NRRL 3817, the producing organism. Isolation and molecular characterization of the relevant encoding gene and its DNA flanking regions.</title>
        <authorList>
            <person name="Barrasa M.I."/>
            <person name="Tercero J.A."/>
            <person name="Jimenez A."/>
        </authorList>
    </citation>
    <scope>NUCLEOTIDE SEQUENCE</scope>
    <source>
        <strain evidence="3">NRRL3817</strain>
    </source>
</reference>
<reference evidence="3" key="5">
    <citation type="submission" date="2003-01" db="EMBL/GenBank/DDBJ databases">
        <authorList>
            <person name="Saugar I."/>
        </authorList>
    </citation>
    <scope>NUCLEOTIDE SEQUENCE</scope>
    <source>
        <strain evidence="3">NRRL3817</strain>
    </source>
</reference>
<dbReference type="InterPro" id="IPR005049">
    <property type="entry name" value="STL-like"/>
</dbReference>
<reference evidence="3" key="1">
    <citation type="journal article" date="1995" name="Eur. J. Biochem.">
        <title>The ard1 gene from Streptomyces capreolus encodes a polypeptide of the ABC-transporters superfamily which confers resistance to the aminonucleoside antibiotic A201A.</title>
        <authorList>
            <person name="Barrasa M.I."/>
            <person name="Tercero J.A."/>
            <person name="Lacalle R.A."/>
            <person name="Jimenez A."/>
        </authorList>
    </citation>
    <scope>NUCLEOTIDE SEQUENCE</scope>
    <source>
        <strain evidence="3">NRRL3817</strain>
    </source>
</reference>
<dbReference type="Pfam" id="PF03214">
    <property type="entry name" value="RGP"/>
    <property type="match status" value="1"/>
</dbReference>
<reference evidence="3" key="3">
    <citation type="journal article" date="2002" name="Eur. J. Biochem.">
        <title>Identification of a set of genes involved in the biosynthesis of the aminonucleoside moiety of antibiotic A201A from Streptomyces capreolus.</title>
        <authorList>
            <person name="Saugar I."/>
            <person name="Sanz E."/>
            <person name="Rubio M.A."/>
            <person name="Espinosa J.C."/>
            <person name="Jimenez A."/>
        </authorList>
    </citation>
    <scope>NUCLEOTIDE SEQUENCE</scope>
    <source>
        <strain evidence="3">NRRL3817</strain>
    </source>
</reference>
<name>Q83W22_STRMP</name>
<sequence>MPDHEPAIPADRADAADASDLSRTHIVLTTISDGGFLDRFAPALRDSGARLTVIPDRNTPPGLFAACERQRNRGLDVVCPTVEEQQELLDSLGAPELIPYASDNRRNVGYLLAWLQEAEVVISMDDDNLPRDPDFVRRHQVVRQGMRVQPVTTSATGWFNNCALLKTEPVDVFPRGFPLRHRATYDETALTTTRQPADVRVNAGLWLGDPDVDAITRVAVRPEVTAHAGGNAVLGRGTWCPVNSQNTALHRDALPAYYFLRMGQRVGGGVMERFGDIFSGYFLQACAQHLGHAVRFGDPLVDHPRNEHDLLDDLTKELPAVRLLDDLLDWLRECPLEGGDYFTAYEALSHGLQDFAEEASGPAWTADARAFLHRSAHLMRTWLGVLRVGAGA</sequence>
<evidence type="ECO:0000313" key="3">
    <source>
        <dbReference type="EMBL" id="CAD62189.1"/>
    </source>
</evidence>
<proteinExistence type="predicted"/>
<dbReference type="InterPro" id="IPR037595">
    <property type="entry name" value="RGP_fam"/>
</dbReference>
<dbReference type="CAZy" id="GT75">
    <property type="family name" value="Glycosyltransferase Family 75"/>
</dbReference>
<accession>Q83W22</accession>
<gene>
    <name evidence="3" type="primary">ata16</name>
</gene>
<reference evidence="3" key="4">
    <citation type="submission" date="2002-03" db="EMBL/GenBank/DDBJ databases">
        <title>Cloning and heterologous expression of the antibiotic A201A biosynthetic gene cluster.</title>
        <authorList>
            <person name="Sanz E."/>
            <person name="Saugar I."/>
            <person name="Jimenez A."/>
        </authorList>
    </citation>
    <scope>NUCLEOTIDE SEQUENCE</scope>
    <source>
        <strain evidence="3">NRRL3817</strain>
    </source>
</reference>
<evidence type="ECO:0000256" key="1">
    <source>
        <dbReference type="ARBA" id="ARBA00004555"/>
    </source>
</evidence>
<evidence type="ECO:0000256" key="2">
    <source>
        <dbReference type="ARBA" id="ARBA00023034"/>
    </source>
</evidence>